<organism evidence="1 2">
    <name type="scientific">Candidatus Daviesbacteria bacterium GW2011_GWB1_41_5</name>
    <dbReference type="NCBI Taxonomy" id="1618429"/>
    <lineage>
        <taxon>Bacteria</taxon>
        <taxon>Candidatus Daviesiibacteriota</taxon>
    </lineage>
</organism>
<evidence type="ECO:0000313" key="1">
    <source>
        <dbReference type="EMBL" id="KKS14047.1"/>
    </source>
</evidence>
<gene>
    <name evidence="1" type="ORF">UU67_C0009G0018</name>
</gene>
<dbReference type="Proteomes" id="UP000034753">
    <property type="component" value="Unassembled WGS sequence"/>
</dbReference>
<reference evidence="1 2" key="1">
    <citation type="journal article" date="2015" name="Nature">
        <title>rRNA introns, odd ribosomes, and small enigmatic genomes across a large radiation of phyla.</title>
        <authorList>
            <person name="Brown C.T."/>
            <person name="Hug L.A."/>
            <person name="Thomas B.C."/>
            <person name="Sharon I."/>
            <person name="Castelle C.J."/>
            <person name="Singh A."/>
            <person name="Wilkins M.J."/>
            <person name="Williams K.H."/>
            <person name="Banfield J.F."/>
        </authorList>
    </citation>
    <scope>NUCLEOTIDE SEQUENCE [LARGE SCALE GENOMIC DNA]</scope>
</reference>
<dbReference type="SUPFAM" id="SSF52540">
    <property type="entry name" value="P-loop containing nucleoside triphosphate hydrolases"/>
    <property type="match status" value="1"/>
</dbReference>
<proteinExistence type="predicted"/>
<dbReference type="InterPro" id="IPR027417">
    <property type="entry name" value="P-loop_NTPase"/>
</dbReference>
<accession>A0A0G0WPM1</accession>
<sequence>MEIQKQTLDPHRLVLITGVGGVGKSSLILGLGLNGFRKGGLVDFLNTRTICKDDIADSFTAERGQEYLKKYRDLVYQKLFEEVSKCIQTGTVLVDASFEKTIQSNGWCNLYRDLALKRGAILRVVRLTAAPNLLWKQMTERNSPYDQHKDLGSPASLARWYDEHEPVCKACLPEGSLEIENKGNFGQLVQGVLAYIRKS</sequence>
<evidence type="ECO:0000313" key="2">
    <source>
        <dbReference type="Proteomes" id="UP000034753"/>
    </source>
</evidence>
<protein>
    <submittedName>
        <fullName evidence="1">Uncharacterized protein</fullName>
    </submittedName>
</protein>
<name>A0A0G0WPM1_9BACT</name>
<dbReference type="AlphaFoldDB" id="A0A0G0WPM1"/>
<dbReference type="EMBL" id="LCBN01000009">
    <property type="protein sequence ID" value="KKS14047.1"/>
    <property type="molecule type" value="Genomic_DNA"/>
</dbReference>
<dbReference type="Gene3D" id="3.40.50.300">
    <property type="entry name" value="P-loop containing nucleotide triphosphate hydrolases"/>
    <property type="match status" value="1"/>
</dbReference>
<comment type="caution">
    <text evidence="1">The sequence shown here is derived from an EMBL/GenBank/DDBJ whole genome shotgun (WGS) entry which is preliminary data.</text>
</comment>